<comment type="cofactor">
    <cofactor evidence="1">
        <name>pyridoxal 5'-phosphate</name>
        <dbReference type="ChEBI" id="CHEBI:597326"/>
    </cofactor>
</comment>
<comment type="caution">
    <text evidence="14">The sequence shown here is derived from an EMBL/GenBank/DDBJ whole genome shotgun (WGS) entry which is preliminary data.</text>
</comment>
<evidence type="ECO:0000256" key="10">
    <source>
        <dbReference type="ARBA" id="ARBA00047931"/>
    </source>
</evidence>
<keyword evidence="8" id="KW-0496">Mitochondrion</keyword>
<evidence type="ECO:0000313" key="14">
    <source>
        <dbReference type="EMBL" id="CAK0770621.1"/>
    </source>
</evidence>
<evidence type="ECO:0000256" key="7">
    <source>
        <dbReference type="ARBA" id="ARBA00022989"/>
    </source>
</evidence>
<name>A0AAV1I290_9CHLO</name>
<dbReference type="InterPro" id="IPR036052">
    <property type="entry name" value="TrpB-like_PALP_sf"/>
</dbReference>
<keyword evidence="7 12" id="KW-1133">Transmembrane helix</keyword>
<organism evidence="14 15">
    <name type="scientific">Coccomyxa viridis</name>
    <dbReference type="NCBI Taxonomy" id="1274662"/>
    <lineage>
        <taxon>Eukaryota</taxon>
        <taxon>Viridiplantae</taxon>
        <taxon>Chlorophyta</taxon>
        <taxon>core chlorophytes</taxon>
        <taxon>Trebouxiophyceae</taxon>
        <taxon>Trebouxiophyceae incertae sedis</taxon>
        <taxon>Coccomyxaceae</taxon>
        <taxon>Coccomyxa</taxon>
    </lineage>
</organism>
<keyword evidence="15" id="KW-1185">Reference proteome</keyword>
<comment type="catalytic activity">
    <reaction evidence="10">
        <text>O-acetyl-L-serine + hydrogen sulfide = L-cysteine + acetate</text>
        <dbReference type="Rhea" id="RHEA:14829"/>
        <dbReference type="ChEBI" id="CHEBI:29919"/>
        <dbReference type="ChEBI" id="CHEBI:30089"/>
        <dbReference type="ChEBI" id="CHEBI:35235"/>
        <dbReference type="ChEBI" id="CHEBI:58340"/>
        <dbReference type="EC" id="2.5.1.47"/>
    </reaction>
</comment>
<evidence type="ECO:0000256" key="5">
    <source>
        <dbReference type="ARBA" id="ARBA00022692"/>
    </source>
</evidence>
<dbReference type="AlphaFoldDB" id="A0AAV1I290"/>
<evidence type="ECO:0000256" key="4">
    <source>
        <dbReference type="ARBA" id="ARBA00022679"/>
    </source>
</evidence>
<dbReference type="CDD" id="cd01561">
    <property type="entry name" value="CBS_like"/>
    <property type="match status" value="1"/>
</dbReference>
<keyword evidence="6" id="KW-1000">Mitochondrion outer membrane</keyword>
<evidence type="ECO:0000256" key="12">
    <source>
        <dbReference type="SAM" id="Phobius"/>
    </source>
</evidence>
<dbReference type="PANTHER" id="PTHR10314">
    <property type="entry name" value="CYSTATHIONINE BETA-SYNTHASE"/>
    <property type="match status" value="1"/>
</dbReference>
<evidence type="ECO:0000256" key="9">
    <source>
        <dbReference type="ARBA" id="ARBA00023136"/>
    </source>
</evidence>
<sequence length="399" mass="42228">MPLGRESILIAIGAACCLGVSFQLLLAWLQQLEQPLRGRRSIWSALCGLSIAKQSQAVNGVAGLIGNTPLVRIQSLSELTGCEILAKAEMLNPGGSVKDRVALQVVQEALAEGRLRPGGLITEGTAGSTGVSLAVVAAAAGCRCSIVMPDDAAIEKSQLLSALGAKVERVRPVSITHPGHFVNVARKDAAMEPGTAVFADQFENQANFRAHLKTGEEIWRQTGGRLDAFVSGAGTGGTIAGVSHALKARDPSIQVMLIDPPGSSLFNKVKRGVLYTRHEAEGKRLKNPFDTITEGVGINRITANFSCAKIDDAFQGTDREAVEMAQYLLRNDGLFVGSSAAMNCVGAVKGARMLGSGHTIVTVLCDGGHRHLSKFHNQEYLAQCGLTPEHEGRELTFVL</sequence>
<keyword evidence="9 12" id="KW-0472">Membrane</keyword>
<evidence type="ECO:0000256" key="11">
    <source>
        <dbReference type="ARBA" id="ARBA00078545"/>
    </source>
</evidence>
<gene>
    <name evidence="14" type="ORF">CVIRNUC_003785</name>
</gene>
<proteinExistence type="predicted"/>
<dbReference type="FunFam" id="3.40.50.1100:FF:000096">
    <property type="entry name" value="Related to cysteine synthase"/>
    <property type="match status" value="1"/>
</dbReference>
<comment type="subcellular location">
    <subcellularLocation>
        <location evidence="2">Mitochondrion outer membrane</location>
        <topology evidence="2">Single-pass membrane protein</topology>
    </subcellularLocation>
</comment>
<dbReference type="GO" id="GO:0004124">
    <property type="term" value="F:cysteine synthase activity"/>
    <property type="evidence" value="ECO:0007669"/>
    <property type="project" value="UniProtKB-EC"/>
</dbReference>
<reference evidence="14 15" key="1">
    <citation type="submission" date="2023-10" db="EMBL/GenBank/DDBJ databases">
        <authorList>
            <person name="Maclean D."/>
            <person name="Macfadyen A."/>
        </authorList>
    </citation>
    <scope>NUCLEOTIDE SEQUENCE [LARGE SCALE GENOMIC DNA]</scope>
</reference>
<accession>A0AAV1I290</accession>
<dbReference type="GO" id="GO:0005741">
    <property type="term" value="C:mitochondrial outer membrane"/>
    <property type="evidence" value="ECO:0007669"/>
    <property type="project" value="UniProtKB-SubCell"/>
</dbReference>
<evidence type="ECO:0000256" key="2">
    <source>
        <dbReference type="ARBA" id="ARBA00004572"/>
    </source>
</evidence>
<dbReference type="PROSITE" id="PS00901">
    <property type="entry name" value="CYS_SYNTHASE"/>
    <property type="match status" value="1"/>
</dbReference>
<dbReference type="GO" id="GO:0006535">
    <property type="term" value="P:cysteine biosynthetic process from serine"/>
    <property type="evidence" value="ECO:0007669"/>
    <property type="project" value="InterPro"/>
</dbReference>
<dbReference type="EC" id="2.5.1.47" evidence="3"/>
<evidence type="ECO:0000259" key="13">
    <source>
        <dbReference type="Pfam" id="PF00291"/>
    </source>
</evidence>
<evidence type="ECO:0000256" key="6">
    <source>
        <dbReference type="ARBA" id="ARBA00022787"/>
    </source>
</evidence>
<dbReference type="Pfam" id="PF00291">
    <property type="entry name" value="PALP"/>
    <property type="match status" value="1"/>
</dbReference>
<dbReference type="InterPro" id="IPR050214">
    <property type="entry name" value="Cys_Synth/Cystath_Beta-Synth"/>
</dbReference>
<protein>
    <recommendedName>
        <fullName evidence="3">cysteine synthase</fullName>
        <ecNumber evidence="3">2.5.1.47</ecNumber>
    </recommendedName>
    <alternativeName>
        <fullName evidence="11">Cysteine synthase-like protein</fullName>
    </alternativeName>
</protein>
<dbReference type="InterPro" id="IPR001926">
    <property type="entry name" value="TrpB-like_PALP"/>
</dbReference>
<evidence type="ECO:0000256" key="8">
    <source>
        <dbReference type="ARBA" id="ARBA00023128"/>
    </source>
</evidence>
<dbReference type="InterPro" id="IPR001216">
    <property type="entry name" value="P-phosphate_BS"/>
</dbReference>
<keyword evidence="4" id="KW-0808">Transferase</keyword>
<feature type="transmembrane region" description="Helical" evidence="12">
    <location>
        <begin position="7"/>
        <end position="29"/>
    </location>
</feature>
<evidence type="ECO:0000256" key="3">
    <source>
        <dbReference type="ARBA" id="ARBA00012681"/>
    </source>
</evidence>
<dbReference type="Gene3D" id="3.40.50.1100">
    <property type="match status" value="2"/>
</dbReference>
<dbReference type="EMBL" id="CAUYUE010000004">
    <property type="protein sequence ID" value="CAK0770621.1"/>
    <property type="molecule type" value="Genomic_DNA"/>
</dbReference>
<evidence type="ECO:0000313" key="15">
    <source>
        <dbReference type="Proteomes" id="UP001314263"/>
    </source>
</evidence>
<feature type="domain" description="Tryptophan synthase beta chain-like PALP" evidence="13">
    <location>
        <begin position="63"/>
        <end position="366"/>
    </location>
</feature>
<dbReference type="SUPFAM" id="SSF53686">
    <property type="entry name" value="Tryptophan synthase beta subunit-like PLP-dependent enzymes"/>
    <property type="match status" value="1"/>
</dbReference>
<dbReference type="Proteomes" id="UP001314263">
    <property type="component" value="Unassembled WGS sequence"/>
</dbReference>
<keyword evidence="5 12" id="KW-0812">Transmembrane</keyword>
<evidence type="ECO:0000256" key="1">
    <source>
        <dbReference type="ARBA" id="ARBA00001933"/>
    </source>
</evidence>